<keyword evidence="3" id="KW-1185">Reference proteome</keyword>
<accession>A0A8H5J5N0</accession>
<reference evidence="2 3" key="1">
    <citation type="submission" date="2020-05" db="EMBL/GenBank/DDBJ databases">
        <title>Identification and distribution of gene clusters putatively required for synthesis of sphingolipid metabolism inhibitors in phylogenetically diverse species of the filamentous fungus Fusarium.</title>
        <authorList>
            <person name="Kim H.-S."/>
            <person name="Busman M."/>
            <person name="Brown D.W."/>
            <person name="Divon H."/>
            <person name="Uhlig S."/>
            <person name="Proctor R.H."/>
        </authorList>
    </citation>
    <scope>NUCLEOTIDE SEQUENCE [LARGE SCALE GENOMIC DNA]</scope>
    <source>
        <strain evidence="2 3">NRRL 13617</strain>
    </source>
</reference>
<feature type="transmembrane region" description="Helical" evidence="1">
    <location>
        <begin position="6"/>
        <end position="26"/>
    </location>
</feature>
<evidence type="ECO:0000256" key="1">
    <source>
        <dbReference type="SAM" id="Phobius"/>
    </source>
</evidence>
<feature type="transmembrane region" description="Helical" evidence="1">
    <location>
        <begin position="33"/>
        <end position="54"/>
    </location>
</feature>
<proteinExistence type="predicted"/>
<keyword evidence="1" id="KW-0472">Membrane</keyword>
<name>A0A8H5J5N0_9HYPO</name>
<gene>
    <name evidence="2" type="ORF">FPHYL_10051</name>
</gene>
<dbReference type="Proteomes" id="UP000582016">
    <property type="component" value="Unassembled WGS sequence"/>
</dbReference>
<dbReference type="EMBL" id="JAAOAQ010000428">
    <property type="protein sequence ID" value="KAF5548043.1"/>
    <property type="molecule type" value="Genomic_DNA"/>
</dbReference>
<comment type="caution">
    <text evidence="2">The sequence shown here is derived from an EMBL/GenBank/DDBJ whole genome shotgun (WGS) entry which is preliminary data.</text>
</comment>
<dbReference type="AlphaFoldDB" id="A0A8H5J5N0"/>
<evidence type="ECO:0000313" key="3">
    <source>
        <dbReference type="Proteomes" id="UP000582016"/>
    </source>
</evidence>
<keyword evidence="1" id="KW-0812">Transmembrane</keyword>
<organism evidence="2 3">
    <name type="scientific">Fusarium phyllophilum</name>
    <dbReference type="NCBI Taxonomy" id="47803"/>
    <lineage>
        <taxon>Eukaryota</taxon>
        <taxon>Fungi</taxon>
        <taxon>Dikarya</taxon>
        <taxon>Ascomycota</taxon>
        <taxon>Pezizomycotina</taxon>
        <taxon>Sordariomycetes</taxon>
        <taxon>Hypocreomycetidae</taxon>
        <taxon>Hypocreales</taxon>
        <taxon>Nectriaceae</taxon>
        <taxon>Fusarium</taxon>
        <taxon>Fusarium fujikuroi species complex</taxon>
    </lineage>
</organism>
<evidence type="ECO:0000313" key="2">
    <source>
        <dbReference type="EMBL" id="KAF5548043.1"/>
    </source>
</evidence>
<protein>
    <submittedName>
        <fullName evidence="2">Uncharacterized protein</fullName>
    </submittedName>
</protein>
<sequence length="71" mass="8017">MVATYINIAISAANAAVIGSAYQYFLRPNVEDLTYSIIFAESIAFSSLALAVIFRGEFFMFVWDNFRFLFA</sequence>
<keyword evidence="1" id="KW-1133">Transmembrane helix</keyword>